<organism evidence="2 3">
    <name type="scientific">Pseudomonas idahonensis</name>
    <dbReference type="NCBI Taxonomy" id="2942628"/>
    <lineage>
        <taxon>Bacteria</taxon>
        <taxon>Pseudomonadati</taxon>
        <taxon>Pseudomonadota</taxon>
        <taxon>Gammaproteobacteria</taxon>
        <taxon>Pseudomonadales</taxon>
        <taxon>Pseudomonadaceae</taxon>
        <taxon>Pseudomonas</taxon>
    </lineage>
</organism>
<dbReference type="InterPro" id="IPR008638">
    <property type="entry name" value="FhaB/CdiA-like_TPS"/>
</dbReference>
<dbReference type="Pfam" id="PF05860">
    <property type="entry name" value="TPS"/>
    <property type="match status" value="1"/>
</dbReference>
<gene>
    <name evidence="2" type="ORF">M5G25_25760</name>
</gene>
<dbReference type="RefSeq" id="WP_273924142.1">
    <property type="nucleotide sequence ID" value="NZ_JAMDGR010000023.1"/>
</dbReference>
<dbReference type="InterPro" id="IPR012334">
    <property type="entry name" value="Pectin_lyas_fold"/>
</dbReference>
<accession>A0ABT5QD79</accession>
<dbReference type="Pfam" id="PF13332">
    <property type="entry name" value="Fil_haemagg_2"/>
    <property type="match status" value="2"/>
</dbReference>
<dbReference type="InterPro" id="IPR010069">
    <property type="entry name" value="CdiA_FHA1_rpt"/>
</dbReference>
<dbReference type="InterPro" id="IPR008619">
    <property type="entry name" value="Filamentous_hemagglutn_rpt"/>
</dbReference>
<keyword evidence="3" id="KW-1185">Reference proteome</keyword>
<sequence length="3702" mass="381990">MDVRQLAFMARQPSAALQSRDSFCGFSKRSLAFILANMMFWQPLVVMADGIVVNGSGTTLGQAGNGVPIVNIAAPNGSGLSHNTFSDYNVGQQGVILNNATNRTQATQLGGIILGNANLGGRAANVILNEVNGGSPSQLKGYTEVAGQSAHVIVANPYGVSCNGCGFINTPKATLTTGKPVIENGQIQRYQVDQGSVAIEGAGLNASNIDQFEIITRSAKINAEIQAQHLAVIAGANDVDAKTLNATARTANPAGAPQLAIDSSALGGMYAGAIKLVGTEAGVGVKLDGKLIASGGDIQLDADGQLRMADATAEKGAVAIKAGSLDAQGAVYAGSELKVQTRGDLSSQITLAARDRISLDSGGQLTNQGIIEAGVNADNSRNPDADITLTAQNLDNRGKSIVASRDLTITTAQTLDNRGGTLSGQRQVTLGAGTLDNQNQGRVLSSDALVLQAGQLLNHNALITSDGELKAHVGHLGNDQGELSSLTQLTLQVTSLDNVAGLVMAGDTLDISASGKISNQGGALGAEHLLKVRAGALDNSKAGNLRSEGRLSAEVAGRLDNQDKGLIQATGVVEVQAGHLDNRKGRISAGDTLQVSGETADNRGGVMRADQALNLLSRELDNRDKGRLESQAAVTVEGRRLDNSGGLLSATSGLELKTREVLNNGGRIASKSDLQAQVDSLRQQGGELVAEGDLHLTGQHLDNRDKGLVASLKSLTLDVAEVDNRGGALSGRGELQINGQGLNNSDGGKVLADDRLLLKVARVINQNQGLLFSKQGLNLSGSSLDNSGGQLVSQQPLLLTLSAALDNQRGLISGEDLLTLKVGSLDNRGGRLTGAQALSIDSSGALLNQAGAIVAEQGLALDSASLNNSAKGVISAKADARLSTGDFDNSQGGSFTSAGQLRLTTAQLTNHQGRIGSDQALSASVSGLDQQNGELFSNADLTLDLNHGQLNNQGGNLHTPGQLLLRNLDQVDNRGGEISGAKAFNLNARQLDNSGGKVLSNQALTLRIEQALVNVKGLMAAAALDSRSTRLDNREGELHSRGDLQLQVTEAADNQGGVILADTQLTLKAGTLDNRQDGLLGATRQLDLNIGQLDNRGGELSSQQIGLVGERLDNSAAGRVLASGDLTLTVAQVINQSLGLISADQGLSLNGTSLDNQGGDLVGLQRLDLALAGDLDNHQGRISSEGGLDIQVRNLGNRQGSLSSAGALQISAREALDNRGGKLLSDAALTLSSARLDNQQQGVISSKAKLALDTGELDNSQGGNLNSGDALNLTATQVNNDQGSIGSAKALQASVSGLQQQGGKLFSKTALSLDLNHGTLNNQGGFINAPGPLVLSNLGTVNNRQGEISSEQAFELAAQSLDNSAGQLLSHQALTLRIDGALTALKGKIAAAALQIDAGSLDNSGSLLSDHDLGLRVAGPLHNQGLIQSAGHLQLSAKGLGNQGGKLLGGTGLSIDLGPQTSDLDNREGLINTQGVLSIAHLRDLQNREGEISSAQGFNLAGRNLDNSAGTLISQQQLGVEAAQLTNQQGLVSGWQGLNLSGGSLDNRQQGTLSSLLGELNIDLSGALLNSAQGGLASQGRLTLKAASLDNSDKGIVTSKGEQQLILGSGGLNNARGGLIESSASLDIAAGDLDNQGGRLSAAGALSFTGNSLNNQGGNLRSEGAVTLDLLGALVNAQGQLAASGPLLLKRSSRIDNQGGQLISQNLMTLLSASLDNSNRGTLAANGALQVTTTGQLSNQGDGLIYSRDAGLSLNAGSLNNAQGAIQSAKAQSLTMTGDIDNQGGKLIAEDGDLRIQGANLDSRGGVLSSLKGLFEARVRGQLNNHGGQVEARSLDLQALAGIDNGGGRMAAKGGDLLLDTGGAGVDNSNGGLYASGRVKASGHSLSNGVGQINGQHIDLDFKGPVNNHGGLIESRESLALRGASLDNQGGKLRALATGGKTELQIGGQFDNRNGLLETANTDLTLAASDFLNQGGSLLHLGEGNFDIATGNVINAGGSLITRGGLTLTADSWTNSSVIQAGRLNLNVNQFAQTASGQLLASQHLQARGGNWSNDGLLASDGSLDLQIGGTYSGNGRVSSLGDMTFAAAQVNLGSTGSIAGGADTRVNIGGQLNNAGRLTSNATLTVNAGGVLNTGTLGGAQGLSLTTPTLVNDHGFVFSGQNASLNVNTLTNSYGEFYSLGGLTVAGMAAGTSAQSLRNISGNIQSGGDINIAAQDLVNDREKYEASQQITDGRMTIRCAQHCGGGASWVRGPVFIYRTVEGVVTSDSPQSTLNAGGNLTVNSSSFLNRYSTVSAGNDLTITSGAITNQASLVASGSSGYEVGAGVKIKRGLFFQLARDVQAYDRAHPQGSAFNQQDFAALVAKFNPGIFYGIDRPVETSTLSSSSAPAIIQAGGKARLTAANDISNISVIKSAIAVGDRARDTGVGAASKPLMVVLNSQLPPDLAQQQVNPLSLPNFSLPSGQNGLFRLSGQGGTAQPAGPAQSWNMGGASLELTSRQAGPEPIRPRDLSSQPLPQVALGARELNLQDHQATGVDGRTAAVQVSATAADSPLGVLPVGGTGNQSVSRVQGLPDSSVRSNPHKYLIETNPLLTDLKQFMSSDYLLSNLGYDPDQSAKRLGDGFYEQRLIQQAVTARTGQRFLDGQNSDEGMFKYLMNNAIASKDSLNLAVGVTLTSQQVAALTHDIVWLEEQEVNGEKVLVPVLYLANANNRLAANGALVQGRDVTLIAGKDLVNSGTLRASENLSATAGSDLLNSGLIEAGNRLNLLAGDNLVNQAGGIIAGRDVTVRALAGDVINERSITTFQSNPGSTTQRLDYANNAARIEARNDLNVGAGRDINNVGGVLSSGGDTTLIAARDVNLVSAQEHDKLTRDRYLNESITQHGSSVSVGRDLAVSAGRDLTAVASQIEAKRNIAMDAAGDMTLASAADEQHSYSKTKKVTRQEDHVSQVGTSLTAGADVVLSAGKDLSLISSRISAGNEAYLVAGDNLELLAAQDSDYSLYDMKKKGSWGRKKTRRDEVTQVTNIGSEITTGGDLTLKSGGDQKYQVAKLESAKDLTLDSGGAITFEGVKDLHDESHTKSNNNAFWNSSKGRGNTDETLRQSSLVAGGSLTIKAVEGLKIDIKHIDQKSVSQAIDAMVQADPQLAWLKQAEARGDVDWRQVKEIHESFKYNNSGLGPAAQLIIAIALAAVMGPMMAGMNTMLQAVAVNAATNATVSTIDNRGNLGKVLKDVTSKESIKGYTVAAATAGVAQGLNYNPSAMGLDAKSLQTVAVKVTADALIKTAVYGGSFKDNLAASAAGTAASIGGAYGAGKIGDLGLTEGGLAKIALHAGLGGLLSEAMGGDFRTGAIAGGANELLVGVLGDKLLPDNLIPGSPEYIQAQANLMALSQIVGVLGAAAAGGDMSIASTVAANGTQNNYLTHQAFDELGNCLSGRTCSTDEQKTAAVTKAEKLSEWLDSEMRSICDKAPTGDGCRAAVNASIKYVAMKDAWKIMNKDVVRSSKNTFDYLYNTEGAATRLVAYLNTIDNRANFFGASNVYEQNLGIGAKWFGGAEEVSRAFLTGLGADGDGSYLPSYITFAAGRVVAPVYNWRKAAGDALITGGFDNFKNLYNKATTDPVAWDIKQLKGEQTILQPVHEKYLGGRDLFQSMSGKATNTSGIAGHFIEERQGVPGGINILDYASRVEFGCKLLGYSKSQGCTP</sequence>
<dbReference type="SMART" id="SM00912">
    <property type="entry name" value="Haemagg_act"/>
    <property type="match status" value="1"/>
</dbReference>
<comment type="caution">
    <text evidence="2">The sequence shown here is derived from an EMBL/GenBank/DDBJ whole genome shotgun (WGS) entry which is preliminary data.</text>
</comment>
<dbReference type="Proteomes" id="UP001217610">
    <property type="component" value="Unassembled WGS sequence"/>
</dbReference>
<dbReference type="Gene3D" id="2.160.20.10">
    <property type="entry name" value="Single-stranded right-handed beta-helix, Pectin lyase-like"/>
    <property type="match status" value="1"/>
</dbReference>
<dbReference type="Pfam" id="PF05594">
    <property type="entry name" value="Fil_haemagg"/>
    <property type="match status" value="20"/>
</dbReference>
<evidence type="ECO:0000259" key="1">
    <source>
        <dbReference type="SMART" id="SM00912"/>
    </source>
</evidence>
<evidence type="ECO:0000313" key="3">
    <source>
        <dbReference type="Proteomes" id="UP001217610"/>
    </source>
</evidence>
<dbReference type="NCBIfam" id="TIGR01901">
    <property type="entry name" value="adhes_NPXG"/>
    <property type="match status" value="1"/>
</dbReference>
<feature type="domain" description="Filamentous haemagglutinin FhaB/tRNA nuclease CdiA-like TPS" evidence="1">
    <location>
        <begin position="64"/>
        <end position="185"/>
    </location>
</feature>
<evidence type="ECO:0000313" key="2">
    <source>
        <dbReference type="EMBL" id="MDD1151686.1"/>
    </source>
</evidence>
<reference evidence="2 3" key="1">
    <citation type="submission" date="2022-05" db="EMBL/GenBank/DDBJ databases">
        <title>Novel Pseudomonas spp. Isolated from a Rainbow Trout Aquaculture Facility.</title>
        <authorList>
            <person name="Testerman T."/>
            <person name="Graf J."/>
        </authorList>
    </citation>
    <scope>NUCLEOTIDE SEQUENCE [LARGE SCALE GENOMIC DNA]</scope>
    <source>
        <strain evidence="2 3">ID357</strain>
    </source>
</reference>
<dbReference type="InterPro" id="IPR025157">
    <property type="entry name" value="Hemagglutinin_rpt"/>
</dbReference>
<proteinExistence type="predicted"/>
<dbReference type="SUPFAM" id="SSF51126">
    <property type="entry name" value="Pectin lyase-like"/>
    <property type="match status" value="1"/>
</dbReference>
<name>A0ABT5QD79_9PSED</name>
<dbReference type="InterPro" id="IPR011050">
    <property type="entry name" value="Pectin_lyase_fold/virulence"/>
</dbReference>
<protein>
    <submittedName>
        <fullName evidence="2">Filamentous hemagglutinin N-terminal domain-containing protein</fullName>
    </submittedName>
</protein>
<dbReference type="NCBIfam" id="TIGR01731">
    <property type="entry name" value="fil_hemag_20aa"/>
    <property type="match status" value="49"/>
</dbReference>
<dbReference type="EMBL" id="JAMDGR010000023">
    <property type="protein sequence ID" value="MDD1151686.1"/>
    <property type="molecule type" value="Genomic_DNA"/>
</dbReference>